<evidence type="ECO:0000256" key="1">
    <source>
        <dbReference type="SAM" id="Phobius"/>
    </source>
</evidence>
<feature type="transmembrane region" description="Helical" evidence="1">
    <location>
        <begin position="50"/>
        <end position="68"/>
    </location>
</feature>
<proteinExistence type="predicted"/>
<reference evidence="2" key="1">
    <citation type="submission" date="2009-01" db="EMBL/GenBank/DDBJ databases">
        <title>Complete sequence of Anaeromyxobacter dehalogenans 2CP-1.</title>
        <authorList>
            <consortium name="US DOE Joint Genome Institute"/>
            <person name="Lucas S."/>
            <person name="Copeland A."/>
            <person name="Lapidus A."/>
            <person name="Glavina del Rio T."/>
            <person name="Dalin E."/>
            <person name="Tice H."/>
            <person name="Bruce D."/>
            <person name="Goodwin L."/>
            <person name="Pitluck S."/>
            <person name="Saunders E."/>
            <person name="Brettin T."/>
            <person name="Detter J.C."/>
            <person name="Han C."/>
            <person name="Larimer F."/>
            <person name="Land M."/>
            <person name="Hauser L."/>
            <person name="Kyrpides N."/>
            <person name="Ovchinnikova G."/>
            <person name="Beliaev A.S."/>
            <person name="Richardson P."/>
        </authorList>
    </citation>
    <scope>NUCLEOTIDE SEQUENCE</scope>
    <source>
        <strain evidence="2">2CP-1</strain>
    </source>
</reference>
<dbReference type="KEGG" id="acp:A2cp1_1300"/>
<sequence>MRLWRRLYLDVRLWAARRSWSLIAAVVLLIGSIAFVWFHEEPLVGMRGNLIAEILGGVVFLLLALHFGRRVEGIILRRAQIDEERELMDRFIRFLEHEGHYEVSFPGLATEAQPWGLVYRLEPVRHEGRAVKRETELETAYLVMVARSACDEDVLEPERAADYERSPIKIGRRYFCRFFNGHWHMSPETLGRKWQFHLFGKHGGIEHSISAEEFYAEATRPAGHG</sequence>
<dbReference type="AlphaFoldDB" id="B8JGH3"/>
<gene>
    <name evidence="2" type="ordered locus">A2cp1_1300</name>
</gene>
<dbReference type="Proteomes" id="UP000007089">
    <property type="component" value="Chromosome"/>
</dbReference>
<organism evidence="2 3">
    <name type="scientific">Anaeromyxobacter dehalogenans (strain ATCC BAA-258 / DSM 21875 / 2CP-1)</name>
    <dbReference type="NCBI Taxonomy" id="455488"/>
    <lineage>
        <taxon>Bacteria</taxon>
        <taxon>Pseudomonadati</taxon>
        <taxon>Myxococcota</taxon>
        <taxon>Myxococcia</taxon>
        <taxon>Myxococcales</taxon>
        <taxon>Cystobacterineae</taxon>
        <taxon>Anaeromyxobacteraceae</taxon>
        <taxon>Anaeromyxobacter</taxon>
    </lineage>
</organism>
<keyword evidence="1" id="KW-0472">Membrane</keyword>
<evidence type="ECO:0000313" key="3">
    <source>
        <dbReference type="Proteomes" id="UP000007089"/>
    </source>
</evidence>
<evidence type="ECO:0000313" key="2">
    <source>
        <dbReference type="EMBL" id="ACL64644.1"/>
    </source>
</evidence>
<name>B8JGH3_ANAD2</name>
<keyword evidence="3" id="KW-1185">Reference proteome</keyword>
<dbReference type="HOGENOM" id="CLU_1227836_0_0_7"/>
<accession>B8JGH3</accession>
<dbReference type="EMBL" id="CP001359">
    <property type="protein sequence ID" value="ACL64644.1"/>
    <property type="molecule type" value="Genomic_DNA"/>
</dbReference>
<keyword evidence="1" id="KW-1133">Transmembrane helix</keyword>
<feature type="transmembrane region" description="Helical" evidence="1">
    <location>
        <begin position="20"/>
        <end position="38"/>
    </location>
</feature>
<keyword evidence="1" id="KW-0812">Transmembrane</keyword>
<protein>
    <submittedName>
        <fullName evidence="2">Uncharacterized protein</fullName>
    </submittedName>
</protein>
<dbReference type="RefSeq" id="WP_012632618.1">
    <property type="nucleotide sequence ID" value="NC_011891.1"/>
</dbReference>